<proteinExistence type="predicted"/>
<evidence type="ECO:0000256" key="1">
    <source>
        <dbReference type="SAM" id="SignalP"/>
    </source>
</evidence>
<comment type="caution">
    <text evidence="2">The sequence shown here is derived from an EMBL/GenBank/DDBJ whole genome shotgun (WGS) entry which is preliminary data.</text>
</comment>
<keyword evidence="1" id="KW-0732">Signal</keyword>
<dbReference type="AlphaFoldDB" id="A0AA38UI82"/>
<keyword evidence="3" id="KW-1185">Reference proteome</keyword>
<gene>
    <name evidence="2" type="ORF">F5878DRAFT_416450</name>
</gene>
<sequence>MLKSLNAKLFIGFSLLLASSRSISALPLIAGEADDTSHRVPVLSHDVPLPTLGGIRPDQLRTEGLGLPLEENLIRRREVSVCKNLTEVKILPGFSKIEEYAKKHWGDGGHKFVAFDDKEPEFSALWCPPRNDPINITYEDCQMSNVTTSGVLKDTTGTNTLLITQGTSITSLWMTSTSVNKDFSVGLTPMINYPSVTGITDSFSANSLVGTSDTDSKMEVLTDTQTVTVVMSSPAGNICQVNVQGWVWAEYDDKVKDHYKWRMKIEDIVPKDERTKKIEFHGSIQVTTHANYSGSCHKPKV</sequence>
<name>A0AA38UI82_9AGAR</name>
<feature type="signal peptide" evidence="1">
    <location>
        <begin position="1"/>
        <end position="25"/>
    </location>
</feature>
<dbReference type="Proteomes" id="UP001163846">
    <property type="component" value="Unassembled WGS sequence"/>
</dbReference>
<accession>A0AA38UI82</accession>
<organism evidence="2 3">
    <name type="scientific">Lentinula raphanica</name>
    <dbReference type="NCBI Taxonomy" id="153919"/>
    <lineage>
        <taxon>Eukaryota</taxon>
        <taxon>Fungi</taxon>
        <taxon>Dikarya</taxon>
        <taxon>Basidiomycota</taxon>
        <taxon>Agaricomycotina</taxon>
        <taxon>Agaricomycetes</taxon>
        <taxon>Agaricomycetidae</taxon>
        <taxon>Agaricales</taxon>
        <taxon>Marasmiineae</taxon>
        <taxon>Omphalotaceae</taxon>
        <taxon>Lentinula</taxon>
    </lineage>
</organism>
<protein>
    <submittedName>
        <fullName evidence="2">Uncharacterized protein</fullName>
    </submittedName>
</protein>
<dbReference type="EMBL" id="MU806014">
    <property type="protein sequence ID" value="KAJ3842190.1"/>
    <property type="molecule type" value="Genomic_DNA"/>
</dbReference>
<evidence type="ECO:0000313" key="3">
    <source>
        <dbReference type="Proteomes" id="UP001163846"/>
    </source>
</evidence>
<reference evidence="2" key="1">
    <citation type="submission" date="2022-08" db="EMBL/GenBank/DDBJ databases">
        <authorList>
            <consortium name="DOE Joint Genome Institute"/>
            <person name="Min B."/>
            <person name="Riley R."/>
            <person name="Sierra-Patev S."/>
            <person name="Naranjo-Ortiz M."/>
            <person name="Looney B."/>
            <person name="Konkel Z."/>
            <person name="Slot J.C."/>
            <person name="Sakamoto Y."/>
            <person name="Steenwyk J.L."/>
            <person name="Rokas A."/>
            <person name="Carro J."/>
            <person name="Camarero S."/>
            <person name="Ferreira P."/>
            <person name="Molpeceres G."/>
            <person name="Ruiz-Duenas F.J."/>
            <person name="Serrano A."/>
            <person name="Henrissat B."/>
            <person name="Drula E."/>
            <person name="Hughes K.W."/>
            <person name="Mata J.L."/>
            <person name="Ishikawa N.K."/>
            <person name="Vargas-Isla R."/>
            <person name="Ushijima S."/>
            <person name="Smith C.A."/>
            <person name="Ahrendt S."/>
            <person name="Andreopoulos W."/>
            <person name="He G."/>
            <person name="Labutti K."/>
            <person name="Lipzen A."/>
            <person name="Ng V."/>
            <person name="Sandor L."/>
            <person name="Barry K."/>
            <person name="Martinez A.T."/>
            <person name="Xiao Y."/>
            <person name="Gibbons J.G."/>
            <person name="Terashima K."/>
            <person name="Hibbett D.S."/>
            <person name="Grigoriev I.V."/>
        </authorList>
    </citation>
    <scope>NUCLEOTIDE SEQUENCE</scope>
    <source>
        <strain evidence="2">TFB9207</strain>
    </source>
</reference>
<evidence type="ECO:0000313" key="2">
    <source>
        <dbReference type="EMBL" id="KAJ3842190.1"/>
    </source>
</evidence>
<feature type="chain" id="PRO_5041372195" evidence="1">
    <location>
        <begin position="26"/>
        <end position="301"/>
    </location>
</feature>